<dbReference type="SUPFAM" id="SSF46894">
    <property type="entry name" value="C-terminal effector domain of the bipartite response regulators"/>
    <property type="match status" value="1"/>
</dbReference>
<protein>
    <recommendedName>
        <fullName evidence="3">OmpR/PhoB-type domain-containing protein</fullName>
    </recommendedName>
</protein>
<name>A0A8J3N5G7_9CHLR</name>
<dbReference type="InterPro" id="IPR016032">
    <property type="entry name" value="Sig_transdc_resp-reg_C-effctor"/>
</dbReference>
<dbReference type="InterPro" id="IPR036388">
    <property type="entry name" value="WH-like_DNA-bd_sf"/>
</dbReference>
<evidence type="ECO:0000313" key="2">
    <source>
        <dbReference type="Proteomes" id="UP000597444"/>
    </source>
</evidence>
<proteinExistence type="predicted"/>
<gene>
    <name evidence="1" type="ORF">KSF_064180</name>
</gene>
<dbReference type="GO" id="GO:0003677">
    <property type="term" value="F:DNA binding"/>
    <property type="evidence" value="ECO:0007669"/>
    <property type="project" value="InterPro"/>
</dbReference>
<dbReference type="GO" id="GO:0006355">
    <property type="term" value="P:regulation of DNA-templated transcription"/>
    <property type="evidence" value="ECO:0007669"/>
    <property type="project" value="InterPro"/>
</dbReference>
<dbReference type="Gene3D" id="1.10.10.10">
    <property type="entry name" value="Winged helix-like DNA-binding domain superfamily/Winged helix DNA-binding domain"/>
    <property type="match status" value="1"/>
</dbReference>
<evidence type="ECO:0008006" key="3">
    <source>
        <dbReference type="Google" id="ProtNLM"/>
    </source>
</evidence>
<keyword evidence="2" id="KW-1185">Reference proteome</keyword>
<sequence>MQTLSHEITLPMNTKDIRWYEGKHVITIGRRTIKLTPTEFRLLFPLRHGHAVTYTDLAYHVYQCEVDDTVRVMMDKHIDHIRGKMRGTGLYLYCVLNYGYLILPETW</sequence>
<accession>A0A8J3N5G7</accession>
<dbReference type="Proteomes" id="UP000597444">
    <property type="component" value="Unassembled WGS sequence"/>
</dbReference>
<reference evidence="1" key="1">
    <citation type="submission" date="2020-10" db="EMBL/GenBank/DDBJ databases">
        <title>Taxonomic study of unclassified bacteria belonging to the class Ktedonobacteria.</title>
        <authorList>
            <person name="Yabe S."/>
            <person name="Wang C.M."/>
            <person name="Zheng Y."/>
            <person name="Sakai Y."/>
            <person name="Cavaletti L."/>
            <person name="Monciardini P."/>
            <person name="Donadio S."/>
        </authorList>
    </citation>
    <scope>NUCLEOTIDE SEQUENCE</scope>
    <source>
        <strain evidence="1">ID150040</strain>
    </source>
</reference>
<dbReference type="EMBL" id="BNJK01000001">
    <property type="protein sequence ID" value="GHO96370.1"/>
    <property type="molecule type" value="Genomic_DNA"/>
</dbReference>
<dbReference type="AlphaFoldDB" id="A0A8J3N5G7"/>
<evidence type="ECO:0000313" key="1">
    <source>
        <dbReference type="EMBL" id="GHO96370.1"/>
    </source>
</evidence>
<comment type="caution">
    <text evidence="1">The sequence shown here is derived from an EMBL/GenBank/DDBJ whole genome shotgun (WGS) entry which is preliminary data.</text>
</comment>
<organism evidence="1 2">
    <name type="scientific">Reticulibacter mediterranei</name>
    <dbReference type="NCBI Taxonomy" id="2778369"/>
    <lineage>
        <taxon>Bacteria</taxon>
        <taxon>Bacillati</taxon>
        <taxon>Chloroflexota</taxon>
        <taxon>Ktedonobacteria</taxon>
        <taxon>Ktedonobacterales</taxon>
        <taxon>Reticulibacteraceae</taxon>
        <taxon>Reticulibacter</taxon>
    </lineage>
</organism>